<evidence type="ECO:0000256" key="7">
    <source>
        <dbReference type="ARBA" id="ARBA00022679"/>
    </source>
</evidence>
<keyword evidence="22" id="KW-1185">Reference proteome</keyword>
<comment type="similarity">
    <text evidence="3">Belongs to the etk/wzc family.</text>
</comment>
<keyword evidence="14" id="KW-0829">Tyrosine-protein kinase</keyword>
<dbReference type="EMBL" id="LT960612">
    <property type="protein sequence ID" value="SON52789.1"/>
    <property type="molecule type" value="Genomic_DNA"/>
</dbReference>
<feature type="domain" description="Tyrosine-protein kinase G-rich" evidence="20">
    <location>
        <begin position="400"/>
        <end position="469"/>
    </location>
</feature>
<protein>
    <recommendedName>
        <fullName evidence="4">non-specific protein-tyrosine kinase</fullName>
        <ecNumber evidence="4">2.7.10.2</ecNumber>
    </recommendedName>
</protein>
<comment type="catalytic activity">
    <reaction evidence="15">
        <text>L-tyrosyl-[protein] + ATP = O-phospho-L-tyrosyl-[protein] + ADP + H(+)</text>
        <dbReference type="Rhea" id="RHEA:10596"/>
        <dbReference type="Rhea" id="RHEA-COMP:10136"/>
        <dbReference type="Rhea" id="RHEA-COMP:20101"/>
        <dbReference type="ChEBI" id="CHEBI:15378"/>
        <dbReference type="ChEBI" id="CHEBI:30616"/>
        <dbReference type="ChEBI" id="CHEBI:46858"/>
        <dbReference type="ChEBI" id="CHEBI:61978"/>
        <dbReference type="ChEBI" id="CHEBI:456216"/>
        <dbReference type="EC" id="2.7.10.2"/>
    </reaction>
</comment>
<dbReference type="GO" id="GO:0005886">
    <property type="term" value="C:plasma membrane"/>
    <property type="evidence" value="ECO:0007669"/>
    <property type="project" value="UniProtKB-SubCell"/>
</dbReference>
<evidence type="ECO:0000256" key="11">
    <source>
        <dbReference type="ARBA" id="ARBA00022840"/>
    </source>
</evidence>
<dbReference type="AlphaFoldDB" id="A0A2N8ZLK7"/>
<keyword evidence="12 17" id="KW-1133">Transmembrane helix</keyword>
<feature type="coiled-coil region" evidence="16">
    <location>
        <begin position="359"/>
        <end position="386"/>
    </location>
</feature>
<evidence type="ECO:0000256" key="3">
    <source>
        <dbReference type="ARBA" id="ARBA00008883"/>
    </source>
</evidence>
<dbReference type="InterPro" id="IPR050445">
    <property type="entry name" value="Bact_polysacc_biosynth/exp"/>
</dbReference>
<evidence type="ECO:0000256" key="6">
    <source>
        <dbReference type="ARBA" id="ARBA00022519"/>
    </source>
</evidence>
<dbReference type="GO" id="GO:0005524">
    <property type="term" value="F:ATP binding"/>
    <property type="evidence" value="ECO:0007669"/>
    <property type="project" value="UniProtKB-KW"/>
</dbReference>
<dbReference type="SUPFAM" id="SSF52540">
    <property type="entry name" value="P-loop containing nucleoside triphosphate hydrolases"/>
    <property type="match status" value="1"/>
</dbReference>
<gene>
    <name evidence="21" type="ORF">VTAP4600_B1178</name>
</gene>
<evidence type="ECO:0000256" key="17">
    <source>
        <dbReference type="SAM" id="Phobius"/>
    </source>
</evidence>
<dbReference type="Proteomes" id="UP000235828">
    <property type="component" value="Chromosome B"/>
</dbReference>
<dbReference type="KEGG" id="vta:B1178"/>
<evidence type="ECO:0000256" key="16">
    <source>
        <dbReference type="SAM" id="Coils"/>
    </source>
</evidence>
<dbReference type="RefSeq" id="WP_102524954.1">
    <property type="nucleotide sequence ID" value="NZ_LT960612.1"/>
</dbReference>
<dbReference type="InterPro" id="IPR025669">
    <property type="entry name" value="AAA_dom"/>
</dbReference>
<evidence type="ECO:0000256" key="8">
    <source>
        <dbReference type="ARBA" id="ARBA00022692"/>
    </source>
</evidence>
<name>A0A2N8ZLK7_9VIBR</name>
<evidence type="ECO:0000256" key="10">
    <source>
        <dbReference type="ARBA" id="ARBA00022777"/>
    </source>
</evidence>
<keyword evidence="5" id="KW-1003">Cell membrane</keyword>
<evidence type="ECO:0000256" key="12">
    <source>
        <dbReference type="ARBA" id="ARBA00022989"/>
    </source>
</evidence>
<keyword evidence="8 17" id="KW-0812">Transmembrane</keyword>
<dbReference type="Gene3D" id="3.40.50.300">
    <property type="entry name" value="P-loop containing nucleotide triphosphate hydrolases"/>
    <property type="match status" value="1"/>
</dbReference>
<keyword evidence="11" id="KW-0067">ATP-binding</keyword>
<keyword evidence="16" id="KW-0175">Coiled coil</keyword>
<dbReference type="InterPro" id="IPR027417">
    <property type="entry name" value="P-loop_NTPase"/>
</dbReference>
<keyword evidence="7" id="KW-0808">Transferase</keyword>
<organism evidence="21 22">
    <name type="scientific">Vibrio tapetis subsp. tapetis</name>
    <dbReference type="NCBI Taxonomy" id="1671868"/>
    <lineage>
        <taxon>Bacteria</taxon>
        <taxon>Pseudomonadati</taxon>
        <taxon>Pseudomonadota</taxon>
        <taxon>Gammaproteobacteria</taxon>
        <taxon>Vibrionales</taxon>
        <taxon>Vibrionaceae</taxon>
        <taxon>Vibrio</taxon>
    </lineage>
</organism>
<dbReference type="EC" id="2.7.10.2" evidence="4"/>
<dbReference type="InterPro" id="IPR003856">
    <property type="entry name" value="LPS_length_determ_N"/>
</dbReference>
<evidence type="ECO:0000313" key="22">
    <source>
        <dbReference type="Proteomes" id="UP000235828"/>
    </source>
</evidence>
<keyword evidence="9" id="KW-0547">Nucleotide-binding</keyword>
<evidence type="ECO:0000256" key="1">
    <source>
        <dbReference type="ARBA" id="ARBA00004429"/>
    </source>
</evidence>
<dbReference type="InterPro" id="IPR032807">
    <property type="entry name" value="GNVR"/>
</dbReference>
<evidence type="ECO:0000259" key="20">
    <source>
        <dbReference type="Pfam" id="PF13807"/>
    </source>
</evidence>
<feature type="domain" description="AAA" evidence="19">
    <location>
        <begin position="542"/>
        <end position="664"/>
    </location>
</feature>
<dbReference type="CDD" id="cd05387">
    <property type="entry name" value="BY-kinase"/>
    <property type="match status" value="1"/>
</dbReference>
<evidence type="ECO:0000256" key="14">
    <source>
        <dbReference type="ARBA" id="ARBA00023137"/>
    </source>
</evidence>
<keyword evidence="10" id="KW-0418">Kinase</keyword>
<keyword evidence="13 17" id="KW-0472">Membrane</keyword>
<evidence type="ECO:0000313" key="21">
    <source>
        <dbReference type="EMBL" id="SON52789.1"/>
    </source>
</evidence>
<evidence type="ECO:0000259" key="19">
    <source>
        <dbReference type="Pfam" id="PF13614"/>
    </source>
</evidence>
<evidence type="ECO:0000256" key="2">
    <source>
        <dbReference type="ARBA" id="ARBA00007316"/>
    </source>
</evidence>
<evidence type="ECO:0000256" key="15">
    <source>
        <dbReference type="ARBA" id="ARBA00051245"/>
    </source>
</evidence>
<proteinExistence type="inferred from homology"/>
<feature type="transmembrane region" description="Helical" evidence="17">
    <location>
        <begin position="451"/>
        <end position="471"/>
    </location>
</feature>
<feature type="transmembrane region" description="Helical" evidence="17">
    <location>
        <begin position="28"/>
        <end position="49"/>
    </location>
</feature>
<accession>A0A2N8ZLK7</accession>
<reference evidence="21 22" key="1">
    <citation type="submission" date="2017-10" db="EMBL/GenBank/DDBJ databases">
        <authorList>
            <person name="Banno H."/>
            <person name="Chua N.-H."/>
        </authorList>
    </citation>
    <scope>NUCLEOTIDE SEQUENCE [LARGE SCALE GENOMIC DNA]</scope>
    <source>
        <strain evidence="21">Vibrio tapetis CECT4600</strain>
    </source>
</reference>
<comment type="subcellular location">
    <subcellularLocation>
        <location evidence="1">Cell inner membrane</location>
        <topology evidence="1">Multi-pass membrane protein</topology>
    </subcellularLocation>
</comment>
<sequence>MIPEARNFQHIEPLIDFGHYLKTFKDRWFSIATFTLLCTAISVLISFSITPTYQATATLLIEASQRKAVSIEQVVGIDSRAKEYYQTQFEILKSNRVAQRVIEDLALTQLVEFNPSLELEPTLSEQLKNKLYSLPLLKPYAPEIKVLTNAQQHTVDQRNALQIFKEKLTIEPIKKTQLVKIHFESNDPILAANIANQVGYAYIEVNMDSKLSATHQATDWINTRVNELKTKLERSEQALLDFLHENQLIDDSGISALTSTELTNLTERLSKVTEQRIQSQALYSALKQNQNANLTTLSSISVISNHPQVRDIRLAEIQAEKHVSELSKRYGAKHDKMIQAKAQLESIQKRAGLVVAKLVRGVNKELQSARQQEKLLKDELNAKKGEFQGLAVVKGEYDALKREVNTNANLYDLFLTRQKETSATSDFSSTNTTFSDFALIPEHPSKPKKKLIVAIAMVMSIVFACFVVALLDVLKNTIESQADFEKKFGLLPIGVIPAMKNKKTNIALSNDHAIDQQTRLFNESFDSIRTSLNINMLSNQRKIIAVTSAMASEGKSTSAIKLAHSFSKLEKVLLIDCDMRKPSIAKKLGFAEHCMGINNHLLMNTPIEECIHGLEDSALAVLPVGMLSPSPQEALSSAKFHQLISQLEQQYDRIIIDTPPTLPINDTLIIGGLAGSLLFVLKANSTTEHQYKMAINLVSKHGIAIDGVILNQVKPKVLKHEYNSAYYAYAS</sequence>
<dbReference type="Pfam" id="PF13614">
    <property type="entry name" value="AAA_31"/>
    <property type="match status" value="1"/>
</dbReference>
<dbReference type="Pfam" id="PF13807">
    <property type="entry name" value="GNVR"/>
    <property type="match status" value="1"/>
</dbReference>
<dbReference type="OrthoDB" id="9775724at2"/>
<evidence type="ECO:0000256" key="5">
    <source>
        <dbReference type="ARBA" id="ARBA00022475"/>
    </source>
</evidence>
<dbReference type="InterPro" id="IPR005702">
    <property type="entry name" value="Wzc-like_C"/>
</dbReference>
<dbReference type="PANTHER" id="PTHR32309">
    <property type="entry name" value="TYROSINE-PROTEIN KINASE"/>
    <property type="match status" value="1"/>
</dbReference>
<evidence type="ECO:0000256" key="9">
    <source>
        <dbReference type="ARBA" id="ARBA00022741"/>
    </source>
</evidence>
<feature type="domain" description="Polysaccharide chain length determinant N-terminal" evidence="18">
    <location>
        <begin position="15"/>
        <end position="105"/>
    </location>
</feature>
<dbReference type="GO" id="GO:0004715">
    <property type="term" value="F:non-membrane spanning protein tyrosine kinase activity"/>
    <property type="evidence" value="ECO:0007669"/>
    <property type="project" value="UniProtKB-EC"/>
</dbReference>
<dbReference type="NCBIfam" id="TIGR01007">
    <property type="entry name" value="eps_fam"/>
    <property type="match status" value="1"/>
</dbReference>
<evidence type="ECO:0000256" key="13">
    <source>
        <dbReference type="ARBA" id="ARBA00023136"/>
    </source>
</evidence>
<keyword evidence="6" id="KW-0997">Cell inner membrane</keyword>
<dbReference type="PANTHER" id="PTHR32309:SF13">
    <property type="entry name" value="FERRIC ENTEROBACTIN TRANSPORT PROTEIN FEPE"/>
    <property type="match status" value="1"/>
</dbReference>
<dbReference type="Pfam" id="PF02706">
    <property type="entry name" value="Wzz"/>
    <property type="match status" value="1"/>
</dbReference>
<evidence type="ECO:0000256" key="4">
    <source>
        <dbReference type="ARBA" id="ARBA00011903"/>
    </source>
</evidence>
<evidence type="ECO:0000259" key="18">
    <source>
        <dbReference type="Pfam" id="PF02706"/>
    </source>
</evidence>
<comment type="similarity">
    <text evidence="2">Belongs to the CpsD/CapB family.</text>
</comment>